<dbReference type="EMBL" id="JAVREV010000012">
    <property type="protein sequence ID" value="MDT0445225.1"/>
    <property type="molecule type" value="Genomic_DNA"/>
</dbReference>
<keyword evidence="8" id="KW-0902">Two-component regulatory system</keyword>
<name>A0ABU2S8F4_9ACTN</name>
<evidence type="ECO:0000256" key="6">
    <source>
        <dbReference type="ARBA" id="ARBA00022777"/>
    </source>
</evidence>
<keyword evidence="10" id="KW-1133">Transmembrane helix</keyword>
<keyword evidence="3" id="KW-0597">Phosphoprotein</keyword>
<dbReference type="RefSeq" id="WP_311619434.1">
    <property type="nucleotide sequence ID" value="NZ_JAVREV010000012.1"/>
</dbReference>
<organism evidence="12 13">
    <name type="scientific">Streptomyces johnsoniae</name>
    <dbReference type="NCBI Taxonomy" id="3075532"/>
    <lineage>
        <taxon>Bacteria</taxon>
        <taxon>Bacillati</taxon>
        <taxon>Actinomycetota</taxon>
        <taxon>Actinomycetes</taxon>
        <taxon>Kitasatosporales</taxon>
        <taxon>Streptomycetaceae</taxon>
        <taxon>Streptomyces</taxon>
    </lineage>
</organism>
<evidence type="ECO:0000256" key="10">
    <source>
        <dbReference type="SAM" id="Phobius"/>
    </source>
</evidence>
<comment type="catalytic activity">
    <reaction evidence="1">
        <text>ATP + protein L-histidine = ADP + protein N-phospho-L-histidine.</text>
        <dbReference type="EC" id="2.7.13.3"/>
    </reaction>
</comment>
<evidence type="ECO:0000256" key="4">
    <source>
        <dbReference type="ARBA" id="ARBA00022679"/>
    </source>
</evidence>
<evidence type="ECO:0000256" key="7">
    <source>
        <dbReference type="ARBA" id="ARBA00022840"/>
    </source>
</evidence>
<sequence>MISPPPGLLPAAVAAAGAALSAVHSPWWVLPAATAAFLCGGRPGSARVAAPVLAVLLAAGCAAALLSPAWLARGSTFVAFLALGTLLPWWAGRFWRHYRELLRGGWERAARLEREQRLIAEQARLRERTRIAQDMHDALGHDLSLIALSAGALKLAPGLGAEHRAVAGDIRARAGDAAERLGEVVGLLREDAAGTEAAEAAEGGGPAPEHVPGLVHAARAAGLTVTLDVEGAAEDLPPRVVRAAFRVVQEGITNVTKHAAGAAVAVRLVHDADRGETRVEVRNGPAPAGHGTAAAGGHGLIGLAERVRLAGGGLAHGPAADGGFAVTARLPHRAPAALPPPAPTAVAREHREARRRTGRSLLAVATLPLGGFVLLSAVLMAWSTVAASRAVLDAAVFDGLHLGQSRAEVAAALPDHQTPHRVPDEPDPPGGRGTVCEYYAITANPLADRAGDAYRLCWRDGRLVSRTALVH</sequence>
<dbReference type="Gene3D" id="1.20.5.1930">
    <property type="match status" value="1"/>
</dbReference>
<dbReference type="EC" id="2.7.13.3" evidence="2"/>
<dbReference type="InterPro" id="IPR050482">
    <property type="entry name" value="Sensor_HK_TwoCompSys"/>
</dbReference>
<keyword evidence="4" id="KW-0808">Transferase</keyword>
<evidence type="ECO:0000256" key="8">
    <source>
        <dbReference type="ARBA" id="ARBA00023012"/>
    </source>
</evidence>
<protein>
    <recommendedName>
        <fullName evidence="2">histidine kinase</fullName>
        <ecNumber evidence="2">2.7.13.3</ecNumber>
    </recommendedName>
</protein>
<dbReference type="Pfam" id="PF07730">
    <property type="entry name" value="HisKA_3"/>
    <property type="match status" value="1"/>
</dbReference>
<feature type="transmembrane region" description="Helical" evidence="10">
    <location>
        <begin position="50"/>
        <end position="71"/>
    </location>
</feature>
<dbReference type="SUPFAM" id="SSF55874">
    <property type="entry name" value="ATPase domain of HSP90 chaperone/DNA topoisomerase II/histidine kinase"/>
    <property type="match status" value="1"/>
</dbReference>
<comment type="caution">
    <text evidence="12">The sequence shown here is derived from an EMBL/GenBank/DDBJ whole genome shotgun (WGS) entry which is preliminary data.</text>
</comment>
<evidence type="ECO:0000256" key="1">
    <source>
        <dbReference type="ARBA" id="ARBA00000085"/>
    </source>
</evidence>
<evidence type="ECO:0000256" key="3">
    <source>
        <dbReference type="ARBA" id="ARBA00022553"/>
    </source>
</evidence>
<keyword evidence="5" id="KW-0547">Nucleotide-binding</keyword>
<evidence type="ECO:0000256" key="2">
    <source>
        <dbReference type="ARBA" id="ARBA00012438"/>
    </source>
</evidence>
<evidence type="ECO:0000256" key="5">
    <source>
        <dbReference type="ARBA" id="ARBA00022741"/>
    </source>
</evidence>
<evidence type="ECO:0000259" key="11">
    <source>
        <dbReference type="Pfam" id="PF07730"/>
    </source>
</evidence>
<dbReference type="Proteomes" id="UP001183615">
    <property type="component" value="Unassembled WGS sequence"/>
</dbReference>
<dbReference type="PANTHER" id="PTHR24421:SF10">
    <property type="entry name" value="NITRATE_NITRITE SENSOR PROTEIN NARQ"/>
    <property type="match status" value="1"/>
</dbReference>
<keyword evidence="6 12" id="KW-0418">Kinase</keyword>
<dbReference type="InterPro" id="IPR011712">
    <property type="entry name" value="Sig_transdc_His_kin_sub3_dim/P"/>
</dbReference>
<evidence type="ECO:0000313" key="12">
    <source>
        <dbReference type="EMBL" id="MDT0445225.1"/>
    </source>
</evidence>
<feature type="transmembrane region" description="Helical" evidence="10">
    <location>
        <begin position="12"/>
        <end position="38"/>
    </location>
</feature>
<keyword evidence="13" id="KW-1185">Reference proteome</keyword>
<keyword evidence="7" id="KW-0067">ATP-binding</keyword>
<feature type="region of interest" description="Disordered" evidence="9">
    <location>
        <begin position="334"/>
        <end position="353"/>
    </location>
</feature>
<feature type="transmembrane region" description="Helical" evidence="10">
    <location>
        <begin position="361"/>
        <end position="382"/>
    </location>
</feature>
<feature type="domain" description="Signal transduction histidine kinase subgroup 3 dimerisation and phosphoacceptor" evidence="11">
    <location>
        <begin position="127"/>
        <end position="191"/>
    </location>
</feature>
<feature type="transmembrane region" description="Helical" evidence="10">
    <location>
        <begin position="77"/>
        <end position="95"/>
    </location>
</feature>
<dbReference type="Gene3D" id="3.30.565.10">
    <property type="entry name" value="Histidine kinase-like ATPase, C-terminal domain"/>
    <property type="match status" value="1"/>
</dbReference>
<dbReference type="CDD" id="cd16917">
    <property type="entry name" value="HATPase_UhpB-NarQ-NarX-like"/>
    <property type="match status" value="1"/>
</dbReference>
<reference evidence="13" key="1">
    <citation type="submission" date="2023-07" db="EMBL/GenBank/DDBJ databases">
        <title>30 novel species of actinomycetes from the DSMZ collection.</title>
        <authorList>
            <person name="Nouioui I."/>
        </authorList>
    </citation>
    <scope>NUCLEOTIDE SEQUENCE [LARGE SCALE GENOMIC DNA]</scope>
    <source>
        <strain evidence="13">DSM 41886</strain>
    </source>
</reference>
<proteinExistence type="predicted"/>
<gene>
    <name evidence="12" type="ORF">RM779_21855</name>
</gene>
<accession>A0ABU2S8F4</accession>
<keyword evidence="10" id="KW-0812">Transmembrane</keyword>
<dbReference type="InterPro" id="IPR036890">
    <property type="entry name" value="HATPase_C_sf"/>
</dbReference>
<keyword evidence="10" id="KW-0472">Membrane</keyword>
<evidence type="ECO:0000313" key="13">
    <source>
        <dbReference type="Proteomes" id="UP001183615"/>
    </source>
</evidence>
<dbReference type="PANTHER" id="PTHR24421">
    <property type="entry name" value="NITRATE/NITRITE SENSOR PROTEIN NARX-RELATED"/>
    <property type="match status" value="1"/>
</dbReference>
<evidence type="ECO:0000256" key="9">
    <source>
        <dbReference type="SAM" id="MobiDB-lite"/>
    </source>
</evidence>
<dbReference type="GO" id="GO:0016301">
    <property type="term" value="F:kinase activity"/>
    <property type="evidence" value="ECO:0007669"/>
    <property type="project" value="UniProtKB-KW"/>
</dbReference>